<dbReference type="Pfam" id="PF01426">
    <property type="entry name" value="BAH"/>
    <property type="match status" value="1"/>
</dbReference>
<dbReference type="KEGG" id="egu:114913860"/>
<dbReference type="InterPro" id="IPR022702">
    <property type="entry name" value="Cytosine_MeTrfase1_RFD"/>
</dbReference>
<keyword evidence="3" id="KW-0812">Transmembrane</keyword>
<keyword evidence="2" id="KW-0539">Nucleus</keyword>
<dbReference type="AlphaFoldDB" id="A0A8N4I703"/>
<organism evidence="5 6">
    <name type="scientific">Elaeis guineensis var. tenera</name>
    <name type="common">Oil palm</name>
    <dbReference type="NCBI Taxonomy" id="51953"/>
    <lineage>
        <taxon>Eukaryota</taxon>
        <taxon>Viridiplantae</taxon>
        <taxon>Streptophyta</taxon>
        <taxon>Embryophyta</taxon>
        <taxon>Tracheophyta</taxon>
        <taxon>Spermatophyta</taxon>
        <taxon>Magnoliopsida</taxon>
        <taxon>Liliopsida</taxon>
        <taxon>Arecaceae</taxon>
        <taxon>Arecoideae</taxon>
        <taxon>Cocoseae</taxon>
        <taxon>Elaeidinae</taxon>
        <taxon>Elaeis</taxon>
    </lineage>
</organism>
<accession>A0A8N4I703</accession>
<dbReference type="GO" id="GO:0003682">
    <property type="term" value="F:chromatin binding"/>
    <property type="evidence" value="ECO:0007669"/>
    <property type="project" value="InterPro"/>
</dbReference>
<comment type="subcellular location">
    <subcellularLocation>
        <location evidence="1">Nucleus</location>
    </subcellularLocation>
</comment>
<keyword evidence="3" id="KW-0472">Membrane</keyword>
<feature type="transmembrane region" description="Helical" evidence="3">
    <location>
        <begin position="128"/>
        <end position="150"/>
    </location>
</feature>
<dbReference type="Gene3D" id="2.30.30.490">
    <property type="match status" value="1"/>
</dbReference>
<reference evidence="6" key="1">
    <citation type="submission" date="2025-08" db="UniProtKB">
        <authorList>
            <consortium name="RefSeq"/>
        </authorList>
    </citation>
    <scope>IDENTIFICATION</scope>
</reference>
<dbReference type="PANTHER" id="PTHR10629:SF52">
    <property type="entry name" value="DNA (CYTOSINE-5)-METHYLTRANSFERASE 1"/>
    <property type="match status" value="1"/>
</dbReference>
<evidence type="ECO:0000313" key="6">
    <source>
        <dbReference type="RefSeq" id="XP_029118242.1"/>
    </source>
</evidence>
<dbReference type="PROSITE" id="PS51038">
    <property type="entry name" value="BAH"/>
    <property type="match status" value="1"/>
</dbReference>
<dbReference type="GeneID" id="114913860"/>
<dbReference type="InterPro" id="IPR001025">
    <property type="entry name" value="BAH_dom"/>
</dbReference>
<dbReference type="GO" id="GO:0044027">
    <property type="term" value="P:negative regulation of gene expression via chromosomal CpG island methylation"/>
    <property type="evidence" value="ECO:0007669"/>
    <property type="project" value="TreeGrafter"/>
</dbReference>
<dbReference type="Proteomes" id="UP000504607">
    <property type="component" value="Chromosome 2"/>
</dbReference>
<dbReference type="RefSeq" id="XP_029118242.1">
    <property type="nucleotide sequence ID" value="XM_029262409.1"/>
</dbReference>
<protein>
    <submittedName>
        <fullName evidence="6">DNA (Cytosine-5)-methyltransferase 1B-like</fullName>
    </submittedName>
</protein>
<evidence type="ECO:0000259" key="4">
    <source>
        <dbReference type="PROSITE" id="PS51038"/>
    </source>
</evidence>
<gene>
    <name evidence="6" type="primary">LOC114913860</name>
</gene>
<keyword evidence="5" id="KW-1185">Reference proteome</keyword>
<dbReference type="GO" id="GO:0003677">
    <property type="term" value="F:DNA binding"/>
    <property type="evidence" value="ECO:0007669"/>
    <property type="project" value="TreeGrafter"/>
</dbReference>
<dbReference type="InterPro" id="IPR043151">
    <property type="entry name" value="BAH_sf"/>
</dbReference>
<dbReference type="Pfam" id="PF12047">
    <property type="entry name" value="DNMT1-RFD"/>
    <property type="match status" value="1"/>
</dbReference>
<evidence type="ECO:0000256" key="1">
    <source>
        <dbReference type="ARBA" id="ARBA00004123"/>
    </source>
</evidence>
<name>A0A8N4I703_ELAGV</name>
<dbReference type="InterPro" id="IPR050390">
    <property type="entry name" value="C5-Methyltransferase"/>
</dbReference>
<keyword evidence="3" id="KW-1133">Transmembrane helix</keyword>
<dbReference type="GO" id="GO:0005634">
    <property type="term" value="C:nucleus"/>
    <property type="evidence" value="ECO:0007669"/>
    <property type="project" value="UniProtKB-SubCell"/>
</dbReference>
<feature type="domain" description="BAH" evidence="4">
    <location>
        <begin position="138"/>
        <end position="221"/>
    </location>
</feature>
<proteinExistence type="predicted"/>
<evidence type="ECO:0000256" key="2">
    <source>
        <dbReference type="ARBA" id="ARBA00023242"/>
    </source>
</evidence>
<dbReference type="PANTHER" id="PTHR10629">
    <property type="entry name" value="CYTOSINE-SPECIFIC METHYLTRANSFERASE"/>
    <property type="match status" value="1"/>
</dbReference>
<sequence length="221" mass="25054">MIPEESKRKHKVPTWCGLAQPPKERRYRLEKPAKEYVAWYGPVLRVARLVEHVIKLIKKQSRASRLTFSDATKKVTELEKDNPAYISSIKALEQYMVVHGQMKLKTICRASRGRWEGKAIRQKGSNKALYKCALVHGVLITIGGAVIVTADDSERVPTMALVEYMFEKKDGLKLAHGRILLKGSQTVLENAANEREVFLTNDCMDFDLRDVKESIAFGVLL</sequence>
<dbReference type="OrthoDB" id="5376140at2759"/>
<evidence type="ECO:0000313" key="5">
    <source>
        <dbReference type="Proteomes" id="UP000504607"/>
    </source>
</evidence>
<evidence type="ECO:0000256" key="3">
    <source>
        <dbReference type="SAM" id="Phobius"/>
    </source>
</evidence>
<dbReference type="GO" id="GO:0003886">
    <property type="term" value="F:DNA (cytosine-5-)-methyltransferase activity"/>
    <property type="evidence" value="ECO:0007669"/>
    <property type="project" value="TreeGrafter"/>
</dbReference>